<dbReference type="Gene3D" id="3.30.70.940">
    <property type="entry name" value="NusG, N-terminal domain"/>
    <property type="match status" value="1"/>
</dbReference>
<dbReference type="CDD" id="cd06085">
    <property type="entry name" value="KOW_Spt5_5"/>
    <property type="match status" value="1"/>
</dbReference>
<reference evidence="17" key="1">
    <citation type="submission" date="2025-08" db="UniProtKB">
        <authorList>
            <consortium name="RefSeq"/>
        </authorList>
    </citation>
    <scope>IDENTIFICATION</scope>
</reference>
<dbReference type="Pfam" id="PF23037">
    <property type="entry name" value="KOWx_SPT5"/>
    <property type="match status" value="1"/>
</dbReference>
<dbReference type="KEGG" id="goe:100900101"/>
<keyword evidence="4" id="KW-0678">Repressor</keyword>
<feature type="domain" description="KOW" evidence="14">
    <location>
        <begin position="591"/>
        <end position="618"/>
    </location>
</feature>
<feature type="compositionally biased region" description="Acidic residues" evidence="12">
    <location>
        <begin position="71"/>
        <end position="88"/>
    </location>
</feature>
<dbReference type="InterPro" id="IPR041978">
    <property type="entry name" value="KOW_Spt5_5"/>
</dbReference>
<dbReference type="CDD" id="cd06083">
    <property type="entry name" value="KOW_Spt5_3"/>
    <property type="match status" value="1"/>
</dbReference>
<evidence type="ECO:0000256" key="10">
    <source>
        <dbReference type="ARBA" id="ARBA00023242"/>
    </source>
</evidence>
<dbReference type="Pfam" id="PF23290">
    <property type="entry name" value="KOW5_SPT5"/>
    <property type="match status" value="1"/>
</dbReference>
<keyword evidence="17" id="KW-0251">Elongation factor</keyword>
<feature type="compositionally biased region" description="Polar residues" evidence="12">
    <location>
        <begin position="1"/>
        <end position="18"/>
    </location>
</feature>
<keyword evidence="6" id="KW-0677">Repeat</keyword>
<dbReference type="InterPro" id="IPR041975">
    <property type="entry name" value="KOW_Spt5_2"/>
</dbReference>
<keyword evidence="7" id="KW-0805">Transcription regulation</keyword>
<dbReference type="InterPro" id="IPR039659">
    <property type="entry name" value="SPT5"/>
</dbReference>
<dbReference type="InterPro" id="IPR017071">
    <property type="entry name" value="TF_Spt5_eukaryote"/>
</dbReference>
<feature type="compositionally biased region" description="Polar residues" evidence="12">
    <location>
        <begin position="821"/>
        <end position="831"/>
    </location>
</feature>
<feature type="domain" description="KOW" evidence="14">
    <location>
        <begin position="469"/>
        <end position="496"/>
    </location>
</feature>
<dbReference type="Pfam" id="PF11942">
    <property type="entry name" value="Spt5_N"/>
    <property type="match status" value="1"/>
</dbReference>
<dbReference type="CDD" id="cd06082">
    <property type="entry name" value="KOW_Spt5_2"/>
    <property type="match status" value="1"/>
</dbReference>
<feature type="region of interest" description="Disordered" evidence="12">
    <location>
        <begin position="751"/>
        <end position="927"/>
    </location>
</feature>
<dbReference type="FunFam" id="3.30.70.940:FF:000005">
    <property type="entry name" value="Transcription elongation factor SPT5"/>
    <property type="match status" value="1"/>
</dbReference>
<keyword evidence="9 11" id="KW-0804">Transcription</keyword>
<feature type="compositionally biased region" description="Low complexity" evidence="12">
    <location>
        <begin position="884"/>
        <end position="904"/>
    </location>
</feature>
<evidence type="ECO:0000256" key="5">
    <source>
        <dbReference type="ARBA" id="ARBA00022553"/>
    </source>
</evidence>
<feature type="domain" description="KOW" evidence="14">
    <location>
        <begin position="417"/>
        <end position="444"/>
    </location>
</feature>
<dbReference type="InterPro" id="IPR005824">
    <property type="entry name" value="KOW"/>
</dbReference>
<name>A0AAJ7L928_9ACAR</name>
<feature type="compositionally biased region" description="Polar residues" evidence="12">
    <location>
        <begin position="763"/>
        <end position="799"/>
    </location>
</feature>
<feature type="domain" description="KOW" evidence="14">
    <location>
        <begin position="703"/>
        <end position="730"/>
    </location>
</feature>
<protein>
    <recommendedName>
        <fullName evidence="3 11">Transcription elongation factor SPT5</fullName>
    </recommendedName>
</protein>
<evidence type="ECO:0000259" key="15">
    <source>
        <dbReference type="SMART" id="SM01104"/>
    </source>
</evidence>
<dbReference type="GO" id="GO:0003746">
    <property type="term" value="F:translation elongation factor activity"/>
    <property type="evidence" value="ECO:0007669"/>
    <property type="project" value="UniProtKB-KW"/>
</dbReference>
<dbReference type="InterPro" id="IPR041980">
    <property type="entry name" value="KOW_Spt5_6_metazoa"/>
</dbReference>
<comment type="subcellular location">
    <subcellularLocation>
        <location evidence="1 11">Nucleus</location>
    </subcellularLocation>
</comment>
<dbReference type="InterPro" id="IPR057936">
    <property type="entry name" value="KOWx_Spt5"/>
</dbReference>
<dbReference type="Pfam" id="PF03439">
    <property type="entry name" value="Spt5-NGN"/>
    <property type="match status" value="1"/>
</dbReference>
<feature type="compositionally biased region" description="Basic and acidic residues" evidence="12">
    <location>
        <begin position="143"/>
        <end position="154"/>
    </location>
</feature>
<dbReference type="GO" id="GO:0032044">
    <property type="term" value="C:DSIF complex"/>
    <property type="evidence" value="ECO:0007669"/>
    <property type="project" value="TreeGrafter"/>
</dbReference>
<feature type="region of interest" description="Disordered" evidence="12">
    <location>
        <begin position="143"/>
        <end position="162"/>
    </location>
</feature>
<dbReference type="Pfam" id="PF23288">
    <property type="entry name" value="KOW6_SPT5"/>
    <property type="match status" value="1"/>
</dbReference>
<feature type="region of interest" description="Disordered" evidence="12">
    <location>
        <begin position="1"/>
        <end position="88"/>
    </location>
</feature>
<dbReference type="CDD" id="cd09888">
    <property type="entry name" value="NGN_Euk"/>
    <property type="match status" value="1"/>
</dbReference>
<comment type="similarity">
    <text evidence="2 11">Belongs to the SPT5 family.</text>
</comment>
<evidence type="ECO:0000313" key="16">
    <source>
        <dbReference type="Proteomes" id="UP000694867"/>
    </source>
</evidence>
<evidence type="ECO:0000256" key="6">
    <source>
        <dbReference type="ARBA" id="ARBA00022737"/>
    </source>
</evidence>
<dbReference type="InterPro" id="IPR036735">
    <property type="entry name" value="NGN_dom_sf"/>
</dbReference>
<dbReference type="GO" id="GO:0003729">
    <property type="term" value="F:mRNA binding"/>
    <property type="evidence" value="ECO:0007669"/>
    <property type="project" value="TreeGrafter"/>
</dbReference>
<dbReference type="CDD" id="cd06084">
    <property type="entry name" value="KOW_Spt5_4"/>
    <property type="match status" value="1"/>
</dbReference>
<keyword evidence="8" id="KW-0010">Activator</keyword>
<evidence type="ECO:0000256" key="12">
    <source>
        <dbReference type="SAM" id="MobiDB-lite"/>
    </source>
</evidence>
<dbReference type="GeneID" id="100900101"/>
<feature type="domain" description="NusG-like N-terminal" evidence="13">
    <location>
        <begin position="174"/>
        <end position="265"/>
    </location>
</feature>
<dbReference type="GO" id="GO:0032784">
    <property type="term" value="P:regulation of DNA-templated transcription elongation"/>
    <property type="evidence" value="ECO:0007669"/>
    <property type="project" value="InterPro"/>
</dbReference>
<dbReference type="InterPro" id="IPR024945">
    <property type="entry name" value="Spt5_C_dom"/>
</dbReference>
<evidence type="ECO:0000256" key="7">
    <source>
        <dbReference type="ARBA" id="ARBA00023015"/>
    </source>
</evidence>
<evidence type="ECO:0000256" key="3">
    <source>
        <dbReference type="ARBA" id="ARBA00020181"/>
    </source>
</evidence>
<dbReference type="CDD" id="cd06081">
    <property type="entry name" value="KOW_Spt5_1"/>
    <property type="match status" value="1"/>
</dbReference>
<organism evidence="16 17">
    <name type="scientific">Galendromus occidentalis</name>
    <name type="common">western predatory mite</name>
    <dbReference type="NCBI Taxonomy" id="34638"/>
    <lineage>
        <taxon>Eukaryota</taxon>
        <taxon>Metazoa</taxon>
        <taxon>Ecdysozoa</taxon>
        <taxon>Arthropoda</taxon>
        <taxon>Chelicerata</taxon>
        <taxon>Arachnida</taxon>
        <taxon>Acari</taxon>
        <taxon>Parasitiformes</taxon>
        <taxon>Mesostigmata</taxon>
        <taxon>Gamasina</taxon>
        <taxon>Phytoseioidea</taxon>
        <taxon>Phytoseiidae</taxon>
        <taxon>Typhlodrominae</taxon>
        <taxon>Galendromus</taxon>
    </lineage>
</organism>
<dbReference type="PANTHER" id="PTHR11125:SF7">
    <property type="entry name" value="TRANSCRIPTION ELONGATION FACTOR SPT5"/>
    <property type="match status" value="1"/>
</dbReference>
<keyword evidence="10 11" id="KW-0539">Nucleus</keyword>
<dbReference type="SMART" id="SM00739">
    <property type="entry name" value="KOW"/>
    <property type="match status" value="5"/>
</dbReference>
<dbReference type="RefSeq" id="XP_018497603.1">
    <property type="nucleotide sequence ID" value="XM_018642087.1"/>
</dbReference>
<dbReference type="AlphaFoldDB" id="A0AAJ7L928"/>
<evidence type="ECO:0000256" key="9">
    <source>
        <dbReference type="ARBA" id="ARBA00023163"/>
    </source>
</evidence>
<dbReference type="Pfam" id="PF23042">
    <property type="entry name" value="KOW1_SPT5"/>
    <property type="match status" value="1"/>
</dbReference>
<evidence type="ECO:0000256" key="4">
    <source>
        <dbReference type="ARBA" id="ARBA00022491"/>
    </source>
</evidence>
<dbReference type="Proteomes" id="UP000694867">
    <property type="component" value="Unplaced"/>
</dbReference>
<dbReference type="InterPro" id="IPR041976">
    <property type="entry name" value="KOW_Spt5_3"/>
</dbReference>
<dbReference type="Pfam" id="PF23291">
    <property type="entry name" value="KOW4_SPT5"/>
    <property type="match status" value="1"/>
</dbReference>
<accession>A0AAJ7L928</accession>
<feature type="compositionally biased region" description="Acidic residues" evidence="12">
    <location>
        <begin position="37"/>
        <end position="53"/>
    </location>
</feature>
<dbReference type="Gene3D" id="2.30.30.30">
    <property type="match status" value="3"/>
</dbReference>
<feature type="domain" description="Spt5 C-terminal" evidence="15">
    <location>
        <begin position="774"/>
        <end position="905"/>
    </location>
</feature>
<sequence>MSDSEGSFSDNEAQVSENEGSEEEASTSRGKKRSRFDDDEDDEDDYDEEDEEEEGRHSKKKKSRGRGFLIEEAEVDTDVEDEEEWEEGAEELIAEKGRSRGGILDDEIGRQEGNLHSHRRLQMMLDRKPDEIEDYYRRKYADPKSDQRGFRGDQGDLEANDDIHRQTLLPSVKDPMMWMVKCRLGEEKATALQLMRKFIAYQNQKEPLQIRSVVAPEGVKGYIYIEAFKHTHIKAAIDGVGTLKMGNYEQTMVAIKEMTEVLRVTKQQPTLSRGQWVRLKRGVYKDDLAQVYHVEQAQNKVELMMIPRIDYTKMRGALKSASESEKKRKFKRPVQRAFDVEAIRSIGGEVSTDGDFLIFEGQRYSRKGFLYKAFNINAILTDGIKPTLEELQKFDEQPENLEIDLGEKSGSLDVKEHFAPGDNVIVPEGDLVNLKGKVITVDGTKVTILPKHDELNDPIEFHAHELKKFFKSGDHVKVLNGRHENDTGMIIRVDSGIAILLSDLTSEELKVRTKDLQLCADTATGVDSFGQYQYGDLVQLDAQTVGVIVRLEKENFQILSQTGKVLSVKYQKITRKVESKKAVALDSEQNDIHVKDIVKAIDGPHCGRKGEVKHIFRIHAFLHSRLVTENGGMFVCKTRHLVLAGNKVHSGSSSGLAMGGFSPLSPRISSPMHPSAEGKSPMRSPMHAGGHGRGGAHQGKRDFHLIGKTIKIIKGPYKGHIGMVKDATTSTARVELHAKCQTITVDRTRLEPATKVSGRASGGASSYTRTPSHGNATPMYGNQTPIHGSRTPMQGSQTPMYEPGSRTPHYGNETPRHDGSRTPSHSTSWDHVSTPARSEEFDEYEHEPSPSYNPATPGYQPDTPQVGGPFTPQTPGGMYSSHEAPFSPYQASPSPSSSSYQLPSPGNPLTTPSPMGYNNPNSQFFSPMTPGVAASPFNNPQTPGGGMDHMPMEWQAVDLECRIRALENKDKGLVGQQCIITGISGNVCSVLLIKEDRVISVDSHYLEPVRPRENERCKIISEGGEEEGIVVDIKDENDVVVMVGDRHQKYRIYDLCKVGSKD</sequence>
<dbReference type="PIRSF" id="PIRSF036945">
    <property type="entry name" value="Spt5"/>
    <property type="match status" value="1"/>
</dbReference>
<keyword evidence="17" id="KW-0648">Protein biosynthesis</keyword>
<feature type="compositionally biased region" description="Polar residues" evidence="12">
    <location>
        <begin position="907"/>
        <end position="926"/>
    </location>
</feature>
<evidence type="ECO:0000313" key="17">
    <source>
        <dbReference type="RefSeq" id="XP_018497603.1"/>
    </source>
</evidence>
<dbReference type="PANTHER" id="PTHR11125">
    <property type="entry name" value="SUPPRESSOR OF TY 5"/>
    <property type="match status" value="1"/>
</dbReference>
<feature type="domain" description="KOW" evidence="14">
    <location>
        <begin position="270"/>
        <end position="297"/>
    </location>
</feature>
<evidence type="ECO:0000259" key="13">
    <source>
        <dbReference type="SMART" id="SM00738"/>
    </source>
</evidence>
<evidence type="ECO:0000256" key="2">
    <source>
        <dbReference type="ARBA" id="ARBA00006956"/>
    </source>
</evidence>
<dbReference type="CTD" id="53442"/>
<dbReference type="InterPro" id="IPR041977">
    <property type="entry name" value="KOW_Spt5_4"/>
</dbReference>
<dbReference type="InterPro" id="IPR005100">
    <property type="entry name" value="NGN-domain"/>
</dbReference>
<dbReference type="InterPro" id="IPR014722">
    <property type="entry name" value="Rib_uL2_dom2"/>
</dbReference>
<feature type="region of interest" description="Disordered" evidence="12">
    <location>
        <begin position="659"/>
        <end position="699"/>
    </location>
</feature>
<proteinExistence type="inferred from homology"/>
<evidence type="ECO:0000256" key="1">
    <source>
        <dbReference type="ARBA" id="ARBA00004123"/>
    </source>
</evidence>
<dbReference type="InterPro" id="IPR006645">
    <property type="entry name" value="NGN-like_dom"/>
</dbReference>
<keyword evidence="16" id="KW-1185">Reference proteome</keyword>
<dbReference type="SMART" id="SM00738">
    <property type="entry name" value="NGN"/>
    <property type="match status" value="1"/>
</dbReference>
<dbReference type="SUPFAM" id="SSF50104">
    <property type="entry name" value="Translation proteins SH3-like domain"/>
    <property type="match status" value="1"/>
</dbReference>
<dbReference type="FunFam" id="2.30.30.30:FF:000013">
    <property type="entry name" value="Transcription elongation factor SPT5"/>
    <property type="match status" value="1"/>
</dbReference>
<keyword evidence="5" id="KW-0597">Phosphoprotein</keyword>
<dbReference type="Pfam" id="PF23284">
    <property type="entry name" value="KOW2_Spt5"/>
    <property type="match status" value="1"/>
</dbReference>
<dbReference type="InterPro" id="IPR008991">
    <property type="entry name" value="Translation_prot_SH3-like_sf"/>
</dbReference>
<gene>
    <name evidence="17" type="primary">LOC100900101</name>
</gene>
<dbReference type="InterPro" id="IPR039385">
    <property type="entry name" value="NGN_Euk"/>
</dbReference>
<dbReference type="SMART" id="SM01104">
    <property type="entry name" value="CTD"/>
    <property type="match status" value="1"/>
</dbReference>
<dbReference type="InterPro" id="IPR041973">
    <property type="entry name" value="KOW_Spt5_1"/>
</dbReference>
<evidence type="ECO:0000256" key="8">
    <source>
        <dbReference type="ARBA" id="ARBA00023159"/>
    </source>
</evidence>
<dbReference type="GO" id="GO:0006368">
    <property type="term" value="P:transcription elongation by RNA polymerase II"/>
    <property type="evidence" value="ECO:0007669"/>
    <property type="project" value="TreeGrafter"/>
</dbReference>
<evidence type="ECO:0000256" key="11">
    <source>
        <dbReference type="PIRNR" id="PIRNR036945"/>
    </source>
</evidence>
<dbReference type="GO" id="GO:0006357">
    <property type="term" value="P:regulation of transcription by RNA polymerase II"/>
    <property type="evidence" value="ECO:0007669"/>
    <property type="project" value="InterPro"/>
</dbReference>
<dbReference type="InterPro" id="IPR022581">
    <property type="entry name" value="Spt5_N"/>
</dbReference>
<evidence type="ECO:0000259" key="14">
    <source>
        <dbReference type="SMART" id="SM00739"/>
    </source>
</evidence>